<proteinExistence type="predicted"/>
<dbReference type="STRING" id="1121362.A605_12705"/>
<reference evidence="1 2" key="1">
    <citation type="journal article" date="2012" name="Stand. Genomic Sci.">
        <title>Genome sequence of the halotolerant bacterium Corynebacterium halotolerans type strain YIM 70093(T) (= DSM 44683(T)).</title>
        <authorList>
            <person name="Ruckert C."/>
            <person name="Albersmeier A."/>
            <person name="Al-Dilaimi A."/>
            <person name="Niehaus K."/>
            <person name="Szczepanowski R."/>
            <person name="Kalinowski J."/>
        </authorList>
    </citation>
    <scope>NUCLEOTIDE SEQUENCE [LARGE SCALE GENOMIC DNA]</scope>
    <source>
        <strain evidence="1">YIM 70093</strain>
    </source>
</reference>
<keyword evidence="2" id="KW-1185">Reference proteome</keyword>
<evidence type="ECO:0000313" key="2">
    <source>
        <dbReference type="Proteomes" id="UP000011723"/>
    </source>
</evidence>
<sequence length="83" mass="8994">MPTATVDLLTDLLHRPSPDPGSPALPAGSRTAAALARAVLGWRTTRRDAEATLLDHLAGIRDFAHRAFSHDAASARRLREVMR</sequence>
<gene>
    <name evidence="1" type="ORF">A605_12705</name>
</gene>
<dbReference type="HOGENOM" id="CLU_2600095_0_0_11"/>
<dbReference type="KEGG" id="chn:A605_12705"/>
<dbReference type="EMBL" id="CP003697">
    <property type="protein sequence ID" value="AGF73537.1"/>
    <property type="molecule type" value="Genomic_DNA"/>
</dbReference>
<organism evidence="1 2">
    <name type="scientific">Corynebacterium halotolerans YIM 70093 = DSM 44683</name>
    <dbReference type="NCBI Taxonomy" id="1121362"/>
    <lineage>
        <taxon>Bacteria</taxon>
        <taxon>Bacillati</taxon>
        <taxon>Actinomycetota</taxon>
        <taxon>Actinomycetes</taxon>
        <taxon>Mycobacteriales</taxon>
        <taxon>Corynebacteriaceae</taxon>
        <taxon>Corynebacterium</taxon>
    </lineage>
</organism>
<dbReference type="AlphaFoldDB" id="M1NVP5"/>
<evidence type="ECO:0000313" key="1">
    <source>
        <dbReference type="EMBL" id="AGF73537.1"/>
    </source>
</evidence>
<protein>
    <submittedName>
        <fullName evidence="1">Uncharacterized protein</fullName>
    </submittedName>
</protein>
<accession>M1NVP5</accession>
<dbReference type="Proteomes" id="UP000011723">
    <property type="component" value="Chromosome"/>
</dbReference>
<dbReference type="PATRIC" id="fig|1121362.3.peg.2582"/>
<name>M1NVP5_9CORY</name>